<comment type="subcellular location">
    <subcellularLocation>
        <location evidence="1 8">Cell membrane</location>
        <topology evidence="1 8">Multi-pass membrane protein</topology>
    </subcellularLocation>
</comment>
<comment type="similarity">
    <text evidence="2 8">Belongs to the 4-toluene sulfonate uptake permease (TSUP) (TC 2.A.102) family.</text>
</comment>
<evidence type="ECO:0000256" key="5">
    <source>
        <dbReference type="ARBA" id="ARBA00022692"/>
    </source>
</evidence>
<dbReference type="OrthoDB" id="7028171at2"/>
<keyword evidence="7 8" id="KW-0472">Membrane</keyword>
<evidence type="ECO:0000256" key="6">
    <source>
        <dbReference type="ARBA" id="ARBA00022989"/>
    </source>
</evidence>
<name>A0A4R3IZP6_9RHOB</name>
<evidence type="ECO:0000256" key="8">
    <source>
        <dbReference type="RuleBase" id="RU363041"/>
    </source>
</evidence>
<dbReference type="Proteomes" id="UP000295696">
    <property type="component" value="Unassembled WGS sequence"/>
</dbReference>
<feature type="transmembrane region" description="Helical" evidence="8">
    <location>
        <begin position="38"/>
        <end position="60"/>
    </location>
</feature>
<evidence type="ECO:0000256" key="7">
    <source>
        <dbReference type="ARBA" id="ARBA00023136"/>
    </source>
</evidence>
<gene>
    <name evidence="9" type="ORF">EDD52_12820</name>
</gene>
<keyword evidence="4 8" id="KW-1003">Cell membrane</keyword>
<dbReference type="PANTHER" id="PTHR30269">
    <property type="entry name" value="TRANSMEMBRANE PROTEIN YFCA"/>
    <property type="match status" value="1"/>
</dbReference>
<dbReference type="InterPro" id="IPR002781">
    <property type="entry name" value="TM_pro_TauE-like"/>
</dbReference>
<feature type="transmembrane region" description="Helical" evidence="8">
    <location>
        <begin position="222"/>
        <end position="240"/>
    </location>
</feature>
<dbReference type="GO" id="GO:0005886">
    <property type="term" value="C:plasma membrane"/>
    <property type="evidence" value="ECO:0007669"/>
    <property type="project" value="UniProtKB-SubCell"/>
</dbReference>
<evidence type="ECO:0000256" key="4">
    <source>
        <dbReference type="ARBA" id="ARBA00022475"/>
    </source>
</evidence>
<proteinExistence type="inferred from homology"/>
<evidence type="ECO:0000256" key="3">
    <source>
        <dbReference type="ARBA" id="ARBA00022448"/>
    </source>
</evidence>
<dbReference type="RefSeq" id="WP_132248602.1">
    <property type="nucleotide sequence ID" value="NZ_SLZU01000028.1"/>
</dbReference>
<feature type="transmembrane region" description="Helical" evidence="8">
    <location>
        <begin position="192"/>
        <end position="210"/>
    </location>
</feature>
<evidence type="ECO:0000256" key="2">
    <source>
        <dbReference type="ARBA" id="ARBA00009142"/>
    </source>
</evidence>
<sequence>METLGLFLLASLVVGASKGGLASAGALAVPILSIWMDPLMAAGVLLPIFIVSDVLGVWLYRKEFSRKNVLLLIPAGLAGVILATFLAPYISSTYAELATGLIGLFYCGHTLHKKLRDQDLVMPFDPIKGVFWGVITGITSFISHTGAPPFQSFVQPQKLPSLQYAGTNTLVFAAINLFKLPAYSAVGLFAKIHVPTLLAMAMVASVGAVLGRRLVQWLPQQVFALIIQLLLFVVSTYLVVKALGHLIG</sequence>
<keyword evidence="3" id="KW-0813">Transport</keyword>
<dbReference type="EMBL" id="SLZU01000028">
    <property type="protein sequence ID" value="TCS56530.1"/>
    <property type="molecule type" value="Genomic_DNA"/>
</dbReference>
<evidence type="ECO:0000313" key="10">
    <source>
        <dbReference type="Proteomes" id="UP000295696"/>
    </source>
</evidence>
<keyword evidence="6 8" id="KW-1133">Transmembrane helix</keyword>
<comment type="caution">
    <text evidence="9">The sequence shown here is derived from an EMBL/GenBank/DDBJ whole genome shotgun (WGS) entry which is preliminary data.</text>
</comment>
<reference evidence="9 10" key="1">
    <citation type="submission" date="2019-03" db="EMBL/GenBank/DDBJ databases">
        <title>Genomic Encyclopedia of Type Strains, Phase IV (KMG-IV): sequencing the most valuable type-strain genomes for metagenomic binning, comparative biology and taxonomic classification.</title>
        <authorList>
            <person name="Goeker M."/>
        </authorList>
    </citation>
    <scope>NUCLEOTIDE SEQUENCE [LARGE SCALE GENOMIC DNA]</scope>
    <source>
        <strain evidence="9 10">DSM 104836</strain>
    </source>
</reference>
<feature type="transmembrane region" description="Helical" evidence="8">
    <location>
        <begin position="69"/>
        <end position="90"/>
    </location>
</feature>
<keyword evidence="10" id="KW-1185">Reference proteome</keyword>
<dbReference type="InterPro" id="IPR052017">
    <property type="entry name" value="TSUP"/>
</dbReference>
<dbReference type="Pfam" id="PF01925">
    <property type="entry name" value="TauE"/>
    <property type="match status" value="1"/>
</dbReference>
<dbReference type="PANTHER" id="PTHR30269:SF37">
    <property type="entry name" value="MEMBRANE TRANSPORTER PROTEIN"/>
    <property type="match status" value="1"/>
</dbReference>
<keyword evidence="5 8" id="KW-0812">Transmembrane</keyword>
<evidence type="ECO:0000313" key="9">
    <source>
        <dbReference type="EMBL" id="TCS56530.1"/>
    </source>
</evidence>
<organism evidence="9 10">
    <name type="scientific">Primorskyibacter sedentarius</name>
    <dbReference type="NCBI Taxonomy" id="745311"/>
    <lineage>
        <taxon>Bacteria</taxon>
        <taxon>Pseudomonadati</taxon>
        <taxon>Pseudomonadota</taxon>
        <taxon>Alphaproteobacteria</taxon>
        <taxon>Rhodobacterales</taxon>
        <taxon>Roseobacteraceae</taxon>
        <taxon>Primorskyibacter</taxon>
    </lineage>
</organism>
<evidence type="ECO:0000256" key="1">
    <source>
        <dbReference type="ARBA" id="ARBA00004651"/>
    </source>
</evidence>
<dbReference type="AlphaFoldDB" id="A0A4R3IZP6"/>
<accession>A0A4R3IZP6</accession>
<protein>
    <recommendedName>
        <fullName evidence="8">Probable membrane transporter protein</fullName>
    </recommendedName>
</protein>